<evidence type="ECO:0000313" key="9">
    <source>
        <dbReference type="EMBL" id="URN96594.1"/>
    </source>
</evidence>
<evidence type="ECO:0000256" key="1">
    <source>
        <dbReference type="ARBA" id="ARBA00006636"/>
    </source>
</evidence>
<dbReference type="PANTHER" id="PTHR14226:SF76">
    <property type="entry name" value="NTE FAMILY PROTEIN RSSA"/>
    <property type="match status" value="1"/>
</dbReference>
<gene>
    <name evidence="9" type="ORF">NAG76_10375</name>
</gene>
<accession>A0A9J6ZKD0</accession>
<dbReference type="SMART" id="SM00100">
    <property type="entry name" value="cNMP"/>
    <property type="match status" value="1"/>
</dbReference>
<reference evidence="9" key="1">
    <citation type="submission" date="2022-05" db="EMBL/GenBank/DDBJ databases">
        <title>Novel bacterial taxa in a minimal lignocellulolytic consortium and its capacity to transform plastics disclosed by genome-resolved metagenomics.</title>
        <authorList>
            <person name="Rodriguez C.A.D."/>
            <person name="Diaz-Garcia L."/>
            <person name="Herrera K."/>
            <person name="Tarazona N.A."/>
            <person name="Sproer C."/>
            <person name="Overmann J."/>
            <person name="Jimenez D.J."/>
        </authorList>
    </citation>
    <scope>NUCLEOTIDE SEQUENCE</scope>
    <source>
        <strain evidence="9">MAG5</strain>
    </source>
</reference>
<evidence type="ECO:0000259" key="8">
    <source>
        <dbReference type="SMART" id="SM00100"/>
    </source>
</evidence>
<dbReference type="InterPro" id="IPR016035">
    <property type="entry name" value="Acyl_Trfase/lysoPLipase"/>
</dbReference>
<dbReference type="Pfam" id="PF14532">
    <property type="entry name" value="Sigma54_activ_2"/>
    <property type="match status" value="1"/>
</dbReference>
<dbReference type="CDD" id="cd00038">
    <property type="entry name" value="CAP_ED"/>
    <property type="match status" value="1"/>
</dbReference>
<keyword evidence="2" id="KW-0547">Nucleotide-binding</keyword>
<evidence type="ECO:0000256" key="5">
    <source>
        <dbReference type="ARBA" id="ARBA00022963"/>
    </source>
</evidence>
<dbReference type="AlphaFoldDB" id="A0A9J6ZKD0"/>
<organism evidence="9 10">
    <name type="scientific">Candidatus Pristimantibacillus lignocellulolyticus</name>
    <dbReference type="NCBI Taxonomy" id="2994561"/>
    <lineage>
        <taxon>Bacteria</taxon>
        <taxon>Bacillati</taxon>
        <taxon>Bacillota</taxon>
        <taxon>Bacilli</taxon>
        <taxon>Bacillales</taxon>
        <taxon>Paenibacillaceae</taxon>
        <taxon>Candidatus Pristimantibacillus</taxon>
    </lineage>
</organism>
<name>A0A9J6ZKD0_9BACL</name>
<evidence type="ECO:0000256" key="3">
    <source>
        <dbReference type="ARBA" id="ARBA00022801"/>
    </source>
</evidence>
<dbReference type="InterPro" id="IPR050301">
    <property type="entry name" value="NTE"/>
</dbReference>
<evidence type="ECO:0000256" key="7">
    <source>
        <dbReference type="ARBA" id="ARBA00023159"/>
    </source>
</evidence>
<dbReference type="GO" id="GO:0005524">
    <property type="term" value="F:ATP binding"/>
    <property type="evidence" value="ECO:0007669"/>
    <property type="project" value="InterPro"/>
</dbReference>
<dbReference type="Gene3D" id="1.10.8.60">
    <property type="match status" value="1"/>
</dbReference>
<dbReference type="SUPFAM" id="SSF51206">
    <property type="entry name" value="cAMP-binding domain-like"/>
    <property type="match status" value="1"/>
</dbReference>
<dbReference type="PRINTS" id="PR00103">
    <property type="entry name" value="CAMPKINASE"/>
</dbReference>
<dbReference type="InterPro" id="IPR002641">
    <property type="entry name" value="PNPLA_dom"/>
</dbReference>
<dbReference type="CDD" id="cd07205">
    <property type="entry name" value="Pat_PNPLA6_PNPLA7_NTE1_like"/>
    <property type="match status" value="1"/>
</dbReference>
<dbReference type="InterPro" id="IPR027417">
    <property type="entry name" value="P-loop_NTPase"/>
</dbReference>
<proteinExistence type="inferred from homology"/>
<dbReference type="InterPro" id="IPR002078">
    <property type="entry name" value="Sigma_54_int"/>
</dbReference>
<evidence type="ECO:0000313" key="10">
    <source>
        <dbReference type="Proteomes" id="UP001056756"/>
    </source>
</evidence>
<sequence length="623" mass="69239">MIHRLQKLPLFQQMSANELQQLLPYLSSVSFQQDVPIIQQGHVGASLYILEEGTVDICLEHPNKIHIATLSIGAFFGEMSCMTGDPISATVMAKSVVKAFSLSRDGMLNLMDRSESFRQHMIEAMVKRIQQSNVRVSEEYSKSLYLMKRNELDDRDRYGELIGDSDHIVYLRSQVERYRNEAGNILIVGEAGVGKRHVARRIHYTSNRQYEPVISIEAEQFNWSEWEALVSASQRGTLIIENIEKLSAATIHELVERNQQMHLIMTCNDERTIAGCHIIAIEPLRERAEDIPLLAKHYLQKTKDEGINEYSLDTISEEALRMLALFPYLTQNITELITIVEAAYIVSEGRTIQSSHLKFNRFRKPGTRPTVGLALGSGSLRGMSHIGVIRSLQQAEIPIDIIAGTSAGSLVGGAFAAGMSVDELEKAVTKLKWNNIVSLTFPKKSIVHNEPLIGFIESYLGDVQIEHLKMPFAAVASDSNTGEAHIMRKGSLAKAIAASTAIPAVMRPVQYQGKTLVDGAVVHPVPAALARSMGADIVVAVNVCSQDFTKGAPTNFVKSLLNTIDIMSAKLVKEELQMADVVIRPELDNIQNGFKDFKQYIHAGEQVTREHASLIQQQMLLLK</sequence>
<dbReference type="Pfam" id="PF25601">
    <property type="entry name" value="AAA_lid_14"/>
    <property type="match status" value="1"/>
</dbReference>
<dbReference type="Proteomes" id="UP001056756">
    <property type="component" value="Chromosome"/>
</dbReference>
<dbReference type="CDD" id="cd00009">
    <property type="entry name" value="AAA"/>
    <property type="match status" value="1"/>
</dbReference>
<dbReference type="EMBL" id="CP097899">
    <property type="protein sequence ID" value="URN96594.1"/>
    <property type="molecule type" value="Genomic_DNA"/>
</dbReference>
<dbReference type="Gene3D" id="3.40.50.300">
    <property type="entry name" value="P-loop containing nucleotide triphosphate hydrolases"/>
    <property type="match status" value="1"/>
</dbReference>
<dbReference type="InterPro" id="IPR000595">
    <property type="entry name" value="cNMP-bd_dom"/>
</dbReference>
<keyword evidence="6" id="KW-0443">Lipid metabolism</keyword>
<dbReference type="InterPro" id="IPR058031">
    <property type="entry name" value="AAA_lid_NorR"/>
</dbReference>
<dbReference type="KEGG" id="plig:NAG76_10375"/>
<evidence type="ECO:0000256" key="2">
    <source>
        <dbReference type="ARBA" id="ARBA00022741"/>
    </source>
</evidence>
<dbReference type="InterPro" id="IPR018490">
    <property type="entry name" value="cNMP-bd_dom_sf"/>
</dbReference>
<feature type="domain" description="Cyclic nucleotide-binding" evidence="8">
    <location>
        <begin position="10"/>
        <end position="129"/>
    </location>
</feature>
<keyword evidence="4" id="KW-0067">ATP-binding</keyword>
<dbReference type="GO" id="GO:0016042">
    <property type="term" value="P:lipid catabolic process"/>
    <property type="evidence" value="ECO:0007669"/>
    <property type="project" value="UniProtKB-KW"/>
</dbReference>
<evidence type="ECO:0000256" key="4">
    <source>
        <dbReference type="ARBA" id="ARBA00022840"/>
    </source>
</evidence>
<dbReference type="Pfam" id="PF01734">
    <property type="entry name" value="Patatin"/>
    <property type="match status" value="1"/>
</dbReference>
<dbReference type="Pfam" id="PF00027">
    <property type="entry name" value="cNMP_binding"/>
    <property type="match status" value="1"/>
</dbReference>
<comment type="similarity">
    <text evidence="1">Belongs to the NTE family.</text>
</comment>
<dbReference type="GO" id="GO:0004622">
    <property type="term" value="F:phosphatidylcholine lysophospholipase activity"/>
    <property type="evidence" value="ECO:0007669"/>
    <property type="project" value="UniProtKB-ARBA"/>
</dbReference>
<keyword evidence="3" id="KW-0378">Hydrolase</keyword>
<evidence type="ECO:0000256" key="6">
    <source>
        <dbReference type="ARBA" id="ARBA00023098"/>
    </source>
</evidence>
<keyword evidence="5" id="KW-0442">Lipid degradation</keyword>
<dbReference type="Gene3D" id="2.60.120.10">
    <property type="entry name" value="Jelly Rolls"/>
    <property type="match status" value="1"/>
</dbReference>
<dbReference type="InterPro" id="IPR014710">
    <property type="entry name" value="RmlC-like_jellyroll"/>
</dbReference>
<dbReference type="GO" id="GO:0006355">
    <property type="term" value="P:regulation of DNA-templated transcription"/>
    <property type="evidence" value="ECO:0007669"/>
    <property type="project" value="InterPro"/>
</dbReference>
<dbReference type="SUPFAM" id="SSF52540">
    <property type="entry name" value="P-loop containing nucleoside triphosphate hydrolases"/>
    <property type="match status" value="1"/>
</dbReference>
<dbReference type="PANTHER" id="PTHR14226">
    <property type="entry name" value="NEUROPATHY TARGET ESTERASE/SWISS CHEESE D.MELANOGASTER"/>
    <property type="match status" value="1"/>
</dbReference>
<dbReference type="SUPFAM" id="SSF52151">
    <property type="entry name" value="FabD/lysophospholipase-like"/>
    <property type="match status" value="1"/>
</dbReference>
<keyword evidence="7" id="KW-0010">Activator</keyword>
<protein>
    <submittedName>
        <fullName evidence="9">Patatin-like phospholipase family protein</fullName>
    </submittedName>
</protein>
<dbReference type="Gene3D" id="3.40.1090.10">
    <property type="entry name" value="Cytosolic phospholipase A2 catalytic domain"/>
    <property type="match status" value="2"/>
</dbReference>